<evidence type="ECO:0000259" key="3">
    <source>
        <dbReference type="Pfam" id="PF20918"/>
    </source>
</evidence>
<feature type="compositionally biased region" description="Acidic residues" evidence="1">
    <location>
        <begin position="192"/>
        <end position="203"/>
    </location>
</feature>
<organism evidence="4 5">
    <name type="scientific">Halobacillus naozhouensis</name>
    <dbReference type="NCBI Taxonomy" id="554880"/>
    <lineage>
        <taxon>Bacteria</taxon>
        <taxon>Bacillati</taxon>
        <taxon>Bacillota</taxon>
        <taxon>Bacilli</taxon>
        <taxon>Bacillales</taxon>
        <taxon>Bacillaceae</taxon>
        <taxon>Halobacillus</taxon>
    </lineage>
</organism>
<evidence type="ECO:0000313" key="4">
    <source>
        <dbReference type="EMBL" id="WFT73398.1"/>
    </source>
</evidence>
<feature type="compositionally biased region" description="Basic and acidic residues" evidence="1">
    <location>
        <begin position="166"/>
        <end position="191"/>
    </location>
</feature>
<evidence type="ECO:0000256" key="1">
    <source>
        <dbReference type="SAM" id="MobiDB-lite"/>
    </source>
</evidence>
<dbReference type="InterPro" id="IPR014256">
    <property type="entry name" value="Spore_VI_D"/>
</dbReference>
<dbReference type="RefSeq" id="WP_283075409.1">
    <property type="nucleotide sequence ID" value="NZ_CP121671.1"/>
</dbReference>
<reference evidence="4 5" key="1">
    <citation type="submission" date="2023-04" db="EMBL/GenBank/DDBJ databases">
        <title>Genome sequence of Halobacillus naozhouensis KACC 21980.</title>
        <authorList>
            <person name="Kim S."/>
            <person name="Heo J."/>
            <person name="Kwon S.-W."/>
        </authorList>
    </citation>
    <scope>NUCLEOTIDE SEQUENCE [LARGE SCALE GENOMIC DNA]</scope>
    <source>
        <strain evidence="4 5">KCTC 13234</strain>
    </source>
</reference>
<evidence type="ECO:0000259" key="2">
    <source>
        <dbReference type="Pfam" id="PF01476"/>
    </source>
</evidence>
<feature type="domain" description="Stage VI sporulation protein D N-terminal" evidence="3">
    <location>
        <begin position="9"/>
        <end position="141"/>
    </location>
</feature>
<dbReference type="Proteomes" id="UP001221597">
    <property type="component" value="Chromosome"/>
</dbReference>
<accession>A0ABY8ITM9</accession>
<keyword evidence="5" id="KW-1185">Reference proteome</keyword>
<dbReference type="Pfam" id="PF01476">
    <property type="entry name" value="LysM"/>
    <property type="match status" value="1"/>
</dbReference>
<dbReference type="Pfam" id="PF20918">
    <property type="entry name" value="SPOCS_spoVID-N"/>
    <property type="match status" value="1"/>
</dbReference>
<feature type="region of interest" description="Disordered" evidence="1">
    <location>
        <begin position="164"/>
        <end position="208"/>
    </location>
</feature>
<evidence type="ECO:0000313" key="5">
    <source>
        <dbReference type="Proteomes" id="UP001221597"/>
    </source>
</evidence>
<proteinExistence type="predicted"/>
<dbReference type="InterPro" id="IPR048862">
    <property type="entry name" value="SPOCS_spoVID_N"/>
</dbReference>
<dbReference type="InterPro" id="IPR036779">
    <property type="entry name" value="LysM_dom_sf"/>
</dbReference>
<sequence>MGNQEEQVFSFHLNESLQFKGGQGVRELLGISLEPEITLEDLGDEVRLKGTVILAGEYMPGQEEDKYADTAPIQSGRVVDLIERGEEGVYEFSHSFPVEVTIPADRVEDTDQVHINIESFDYEIPAEHYLRLEAQLNINGLRQEQAPPVPEQEVFDESLTVGPVDFNKEEPERPDTSIFDLQEHRKLHEPEQPEDIEEEEDEEGRWSYKKSQSLSDYFKENKIEHVQEISSESTSEWEGTTNHVNASDTPPHSTLASYQEEEENENEEEASPSSGVNGIKQIFKHLFPNREDSYTKMKMYIAQDNETIEMIAERYEVPVKQIEKINDLEEDVTPGQIVYIPH</sequence>
<name>A0ABY8ITM9_9BACI</name>
<feature type="region of interest" description="Disordered" evidence="1">
    <location>
        <begin position="226"/>
        <end position="277"/>
    </location>
</feature>
<dbReference type="EMBL" id="CP121671">
    <property type="protein sequence ID" value="WFT73398.1"/>
    <property type="molecule type" value="Genomic_DNA"/>
</dbReference>
<gene>
    <name evidence="4" type="primary">spoVID</name>
    <name evidence="4" type="ORF">P9989_13465</name>
</gene>
<dbReference type="InterPro" id="IPR018392">
    <property type="entry name" value="LysM"/>
</dbReference>
<feature type="compositionally biased region" description="Acidic residues" evidence="1">
    <location>
        <begin position="259"/>
        <end position="270"/>
    </location>
</feature>
<feature type="compositionally biased region" description="Polar residues" evidence="1">
    <location>
        <begin position="242"/>
        <end position="257"/>
    </location>
</feature>
<feature type="compositionally biased region" description="Low complexity" evidence="1">
    <location>
        <begin position="228"/>
        <end position="241"/>
    </location>
</feature>
<feature type="domain" description="LysM" evidence="2">
    <location>
        <begin position="303"/>
        <end position="341"/>
    </location>
</feature>
<dbReference type="SUPFAM" id="SSF54106">
    <property type="entry name" value="LysM domain"/>
    <property type="match status" value="1"/>
</dbReference>
<dbReference type="NCBIfam" id="TIGR02907">
    <property type="entry name" value="spore_VI_D"/>
    <property type="match status" value="1"/>
</dbReference>
<dbReference type="Gene3D" id="3.10.350.10">
    <property type="entry name" value="LysM domain"/>
    <property type="match status" value="1"/>
</dbReference>
<protein>
    <submittedName>
        <fullName evidence="4">Stage VI sporulation protein D</fullName>
    </submittedName>
</protein>